<name>A0A4Z2JCT6_9TELE</name>
<organism evidence="2 3">
    <name type="scientific">Liparis tanakae</name>
    <name type="common">Tanaka's snailfish</name>
    <dbReference type="NCBI Taxonomy" id="230148"/>
    <lineage>
        <taxon>Eukaryota</taxon>
        <taxon>Metazoa</taxon>
        <taxon>Chordata</taxon>
        <taxon>Craniata</taxon>
        <taxon>Vertebrata</taxon>
        <taxon>Euteleostomi</taxon>
        <taxon>Actinopterygii</taxon>
        <taxon>Neopterygii</taxon>
        <taxon>Teleostei</taxon>
        <taxon>Neoteleostei</taxon>
        <taxon>Acanthomorphata</taxon>
        <taxon>Eupercaria</taxon>
        <taxon>Perciformes</taxon>
        <taxon>Cottioidei</taxon>
        <taxon>Cottales</taxon>
        <taxon>Liparidae</taxon>
        <taxon>Liparis</taxon>
    </lineage>
</organism>
<dbReference type="Proteomes" id="UP000314294">
    <property type="component" value="Unassembled WGS sequence"/>
</dbReference>
<gene>
    <name evidence="2" type="ORF">EYF80_001934</name>
</gene>
<keyword evidence="1" id="KW-0812">Transmembrane</keyword>
<dbReference type="EMBL" id="SRLO01000008">
    <property type="protein sequence ID" value="TNN87970.1"/>
    <property type="molecule type" value="Genomic_DNA"/>
</dbReference>
<evidence type="ECO:0000256" key="1">
    <source>
        <dbReference type="SAM" id="Phobius"/>
    </source>
</evidence>
<keyword evidence="3" id="KW-1185">Reference proteome</keyword>
<protein>
    <submittedName>
        <fullName evidence="2">Uncharacterized protein</fullName>
    </submittedName>
</protein>
<proteinExistence type="predicted"/>
<evidence type="ECO:0000313" key="2">
    <source>
        <dbReference type="EMBL" id="TNN87970.1"/>
    </source>
</evidence>
<feature type="transmembrane region" description="Helical" evidence="1">
    <location>
        <begin position="56"/>
        <end position="76"/>
    </location>
</feature>
<sequence length="131" mass="14054">MLGDATVSDCPSSSMEKVSKALWTAPLNPQAEGGPWTEAQTSAQSVIGRSAAGASLFRIIIFITIIIIIVIFITNVTRGEEDIDKFYPSNSTIGKTSALWSGLACFGCPVRHRGDVTSPEDQRVPDLITKL</sequence>
<keyword evidence="1" id="KW-0472">Membrane</keyword>
<dbReference type="AlphaFoldDB" id="A0A4Z2JCT6"/>
<evidence type="ECO:0000313" key="3">
    <source>
        <dbReference type="Proteomes" id="UP000314294"/>
    </source>
</evidence>
<keyword evidence="1" id="KW-1133">Transmembrane helix</keyword>
<reference evidence="2 3" key="1">
    <citation type="submission" date="2019-03" db="EMBL/GenBank/DDBJ databases">
        <title>First draft genome of Liparis tanakae, snailfish: a comprehensive survey of snailfish specific genes.</title>
        <authorList>
            <person name="Kim W."/>
            <person name="Song I."/>
            <person name="Jeong J.-H."/>
            <person name="Kim D."/>
            <person name="Kim S."/>
            <person name="Ryu S."/>
            <person name="Song J.Y."/>
            <person name="Lee S.K."/>
        </authorList>
    </citation>
    <scope>NUCLEOTIDE SEQUENCE [LARGE SCALE GENOMIC DNA]</scope>
    <source>
        <tissue evidence="2">Muscle</tissue>
    </source>
</reference>
<comment type="caution">
    <text evidence="2">The sequence shown here is derived from an EMBL/GenBank/DDBJ whole genome shotgun (WGS) entry which is preliminary data.</text>
</comment>
<accession>A0A4Z2JCT6</accession>